<name>A0A554VMY6_9FLAO</name>
<dbReference type="SUPFAM" id="SSF49299">
    <property type="entry name" value="PKD domain"/>
    <property type="match status" value="1"/>
</dbReference>
<reference evidence="2 3" key="1">
    <citation type="submission" date="2019-07" db="EMBL/GenBank/DDBJ databases">
        <title>The draft genome sequence of Aquimarina algiphila M91.</title>
        <authorList>
            <person name="Meng X."/>
        </authorList>
    </citation>
    <scope>NUCLEOTIDE SEQUENCE [LARGE SCALE GENOMIC DNA]</scope>
    <source>
        <strain evidence="2 3">M91</strain>
    </source>
</reference>
<dbReference type="Gene3D" id="2.60.120.260">
    <property type="entry name" value="Galactose-binding domain-like"/>
    <property type="match status" value="1"/>
</dbReference>
<proteinExistence type="predicted"/>
<keyword evidence="3" id="KW-1185">Reference proteome</keyword>
<dbReference type="AlphaFoldDB" id="A0A554VMY6"/>
<dbReference type="PROSITE" id="PS50093">
    <property type="entry name" value="PKD"/>
    <property type="match status" value="1"/>
</dbReference>
<dbReference type="EMBL" id="VLNR01000012">
    <property type="protein sequence ID" value="TSE09675.1"/>
    <property type="molecule type" value="Genomic_DNA"/>
</dbReference>
<dbReference type="CDD" id="cd00146">
    <property type="entry name" value="PKD"/>
    <property type="match status" value="1"/>
</dbReference>
<organism evidence="2 3">
    <name type="scientific">Aquimarina algiphila</name>
    <dbReference type="NCBI Taxonomy" id="2047982"/>
    <lineage>
        <taxon>Bacteria</taxon>
        <taxon>Pseudomonadati</taxon>
        <taxon>Bacteroidota</taxon>
        <taxon>Flavobacteriia</taxon>
        <taxon>Flavobacteriales</taxon>
        <taxon>Flavobacteriaceae</taxon>
        <taxon>Aquimarina</taxon>
    </lineage>
</organism>
<feature type="domain" description="PKD" evidence="1">
    <location>
        <begin position="53"/>
        <end position="108"/>
    </location>
</feature>
<dbReference type="InterPro" id="IPR022409">
    <property type="entry name" value="PKD/Chitinase_dom"/>
</dbReference>
<dbReference type="InterPro" id="IPR013783">
    <property type="entry name" value="Ig-like_fold"/>
</dbReference>
<sequence>MAMLLVFVTVFVSCDFIDELPEENSIADETPPNAFFTFTNGVEIETFTQVTFANQSNNATSYNWDLGDGNTSTEIDPQNTYPGEGSYTVTLTVTDALNQTSTYSETIELIEPDVPAVPDPVLLNADFDRLPKSSGTDCTCSGWINTSIGEQGESSSGNGSDVIKFDNAEPDHAYQEFAVTPNADYRIEIPLRFESDQAGSLPSQLEIRVLAGEGYVSSYTPTYFTDTAAIPQNGFGYTSVAQIEDADNNLLIEVIDNPNDSDYRIFAFTFNSGANDSVALFIRGIGNSGPEDPADFAMYGYSSGDEEIRVDSVTITAVN</sequence>
<dbReference type="InterPro" id="IPR000601">
    <property type="entry name" value="PKD_dom"/>
</dbReference>
<dbReference type="InterPro" id="IPR035986">
    <property type="entry name" value="PKD_dom_sf"/>
</dbReference>
<dbReference type="Gene3D" id="2.60.40.10">
    <property type="entry name" value="Immunoglobulins"/>
    <property type="match status" value="1"/>
</dbReference>
<dbReference type="SMART" id="SM00089">
    <property type="entry name" value="PKD"/>
    <property type="match status" value="1"/>
</dbReference>
<comment type="caution">
    <text evidence="2">The sequence shown here is derived from an EMBL/GenBank/DDBJ whole genome shotgun (WGS) entry which is preliminary data.</text>
</comment>
<evidence type="ECO:0000259" key="1">
    <source>
        <dbReference type="PROSITE" id="PS50093"/>
    </source>
</evidence>
<protein>
    <submittedName>
        <fullName evidence="2">PKD domain-containing protein</fullName>
    </submittedName>
</protein>
<dbReference type="Pfam" id="PF18911">
    <property type="entry name" value="PKD_4"/>
    <property type="match status" value="1"/>
</dbReference>
<gene>
    <name evidence="2" type="ORF">FOF46_08000</name>
</gene>
<evidence type="ECO:0000313" key="3">
    <source>
        <dbReference type="Proteomes" id="UP000318833"/>
    </source>
</evidence>
<dbReference type="OrthoDB" id="1491481at2"/>
<evidence type="ECO:0000313" key="2">
    <source>
        <dbReference type="EMBL" id="TSE09675.1"/>
    </source>
</evidence>
<dbReference type="Proteomes" id="UP000318833">
    <property type="component" value="Unassembled WGS sequence"/>
</dbReference>
<accession>A0A554VMY6</accession>